<comment type="caution">
    <text evidence="3">The sequence shown here is derived from an EMBL/GenBank/DDBJ whole genome shotgun (WGS) entry which is preliminary data.</text>
</comment>
<sequence length="183" mass="20034">MAPSKRNGHDDSSTGSKAPTLSAKAIGKKPAAATPNHINNAVVRKEKEDNKDTYAASDPENVSSAELKSLTWATEDLSVLNSYRRKYSLPQQAPYTNSLHQAIFSYGIGRQSPTAVARQIKARKNQTKYTGSKRDLATAVRKHFNAMPADQTTVAASFINRVHETGKEFRMRSSPNKNKSVGT</sequence>
<evidence type="ECO:0000313" key="4">
    <source>
        <dbReference type="Proteomes" id="UP000243797"/>
    </source>
</evidence>
<evidence type="ECO:0000259" key="2">
    <source>
        <dbReference type="Pfam" id="PF13867"/>
    </source>
</evidence>
<protein>
    <recommendedName>
        <fullName evidence="2">Histone deacetylase complex subunit SAP30 Sin3 binding domain-containing protein</fullName>
    </recommendedName>
</protein>
<proteinExistence type="predicted"/>
<feature type="compositionally biased region" description="Basic and acidic residues" evidence="1">
    <location>
        <begin position="43"/>
        <end position="52"/>
    </location>
</feature>
<feature type="region of interest" description="Disordered" evidence="1">
    <location>
        <begin position="1"/>
        <end position="61"/>
    </location>
</feature>
<dbReference type="InParanoid" id="A0A2K1QMD5"/>
<dbReference type="Gene3D" id="6.10.160.20">
    <property type="match status" value="1"/>
</dbReference>
<evidence type="ECO:0000313" key="3">
    <source>
        <dbReference type="EMBL" id="PNS16316.1"/>
    </source>
</evidence>
<accession>A0A2K1QMD5</accession>
<feature type="domain" description="Histone deacetylase complex subunit SAP30 Sin3 binding" evidence="2">
    <location>
        <begin position="126"/>
        <end position="162"/>
    </location>
</feature>
<dbReference type="OrthoDB" id="510958at2759"/>
<reference evidence="3 4" key="1">
    <citation type="submission" date="2017-06" db="EMBL/GenBank/DDBJ databases">
        <title>Draft genome sequence of a variant of Elsinoe murrayae.</title>
        <authorList>
            <person name="Cheng Q."/>
        </authorList>
    </citation>
    <scope>NUCLEOTIDE SEQUENCE [LARGE SCALE GENOMIC DNA]</scope>
    <source>
        <strain evidence="3 4">CQ-2017a</strain>
    </source>
</reference>
<evidence type="ECO:0000256" key="1">
    <source>
        <dbReference type="SAM" id="MobiDB-lite"/>
    </source>
</evidence>
<dbReference type="AlphaFoldDB" id="A0A2K1QMD5"/>
<name>A0A2K1QMD5_9PEZI</name>
<dbReference type="InterPro" id="IPR025718">
    <property type="entry name" value="SAP30_Sin3-bd"/>
</dbReference>
<dbReference type="Proteomes" id="UP000243797">
    <property type="component" value="Unassembled WGS sequence"/>
</dbReference>
<keyword evidence="4" id="KW-1185">Reference proteome</keyword>
<dbReference type="EMBL" id="NKHZ01000058">
    <property type="protein sequence ID" value="PNS16316.1"/>
    <property type="molecule type" value="Genomic_DNA"/>
</dbReference>
<dbReference type="InterPro" id="IPR038291">
    <property type="entry name" value="SAP30_C_sf"/>
</dbReference>
<gene>
    <name evidence="3" type="ORF">CAC42_6423</name>
</gene>
<organism evidence="3 4">
    <name type="scientific">Sphaceloma murrayae</name>
    <dbReference type="NCBI Taxonomy" id="2082308"/>
    <lineage>
        <taxon>Eukaryota</taxon>
        <taxon>Fungi</taxon>
        <taxon>Dikarya</taxon>
        <taxon>Ascomycota</taxon>
        <taxon>Pezizomycotina</taxon>
        <taxon>Dothideomycetes</taxon>
        <taxon>Dothideomycetidae</taxon>
        <taxon>Myriangiales</taxon>
        <taxon>Elsinoaceae</taxon>
        <taxon>Sphaceloma</taxon>
    </lineage>
</organism>
<dbReference type="Pfam" id="PF13867">
    <property type="entry name" value="SAP30_Sin3_bdg"/>
    <property type="match status" value="1"/>
</dbReference>